<keyword evidence="1" id="KW-1133">Transmembrane helix</keyword>
<feature type="signal peptide" evidence="2">
    <location>
        <begin position="1"/>
        <end position="23"/>
    </location>
</feature>
<accession>A0A8D2LAW5</accession>
<evidence type="ECO:0000313" key="4">
    <source>
        <dbReference type="Proteomes" id="UP000694545"/>
    </source>
</evidence>
<evidence type="ECO:0000256" key="1">
    <source>
        <dbReference type="SAM" id="Phobius"/>
    </source>
</evidence>
<keyword evidence="4" id="KW-1185">Reference proteome</keyword>
<dbReference type="GeneID" id="123020288"/>
<reference evidence="3" key="1">
    <citation type="submission" date="2025-08" db="UniProtKB">
        <authorList>
            <consortium name="Ensembl"/>
        </authorList>
    </citation>
    <scope>IDENTIFICATION</scope>
</reference>
<keyword evidence="1" id="KW-0812">Transmembrane</keyword>
<feature type="transmembrane region" description="Helical" evidence="1">
    <location>
        <begin position="184"/>
        <end position="206"/>
    </location>
</feature>
<dbReference type="RefSeq" id="XP_044280140.1">
    <property type="nucleotide sequence ID" value="XM_044424205.1"/>
</dbReference>
<sequence length="296" mass="32265">MDERACHACLVICIIVQTVPLQAVDSSPLRHENIPTTMSTQEARIATAASTKTPTASSKEAVNSITLNNSSANWNTLATDVNTTNFSPLSSNTIQTTYSLHKEANSSSAMTAETKTVVTRVPTVSFFGNSTYQATAEESNGTPGITLKLTSQPFRSTPVMSSKVLLSDSAKQFPEGAHLKKSEVILTIGFAIVLTLTILGFTVYILNKHRKRRDQYSHCPLHDASSETVDRYATPDDTLVISGGLYDAPRFYNPNMMVYEDDELQNDNLSFTAQHGQLEMDLSPIHEAFQIPAGAL</sequence>
<keyword evidence="2" id="KW-0732">Signal</keyword>
<evidence type="ECO:0000313" key="3">
    <source>
        <dbReference type="Ensembl" id="ENSVKKP00000019293.1"/>
    </source>
</evidence>
<name>A0A8D2LAW5_VARKO</name>
<evidence type="ECO:0000256" key="2">
    <source>
        <dbReference type="SAM" id="SignalP"/>
    </source>
</evidence>
<feature type="chain" id="PRO_5034845857" evidence="2">
    <location>
        <begin position="24"/>
        <end position="296"/>
    </location>
</feature>
<dbReference type="OrthoDB" id="9909389at2759"/>
<dbReference type="Ensembl" id="ENSVKKT00000019767.1">
    <property type="protein sequence ID" value="ENSVKKP00000019293.1"/>
    <property type="gene ID" value="ENSVKKG00000013095.1"/>
</dbReference>
<dbReference type="Proteomes" id="UP000694545">
    <property type="component" value="Unplaced"/>
</dbReference>
<dbReference type="AlphaFoldDB" id="A0A8D2LAW5"/>
<keyword evidence="1" id="KW-0472">Membrane</keyword>
<dbReference type="OMA" id="MDERACH"/>
<organism evidence="3 4">
    <name type="scientific">Varanus komodoensis</name>
    <name type="common">Komodo dragon</name>
    <dbReference type="NCBI Taxonomy" id="61221"/>
    <lineage>
        <taxon>Eukaryota</taxon>
        <taxon>Metazoa</taxon>
        <taxon>Chordata</taxon>
        <taxon>Craniata</taxon>
        <taxon>Vertebrata</taxon>
        <taxon>Euteleostomi</taxon>
        <taxon>Lepidosauria</taxon>
        <taxon>Squamata</taxon>
        <taxon>Bifurcata</taxon>
        <taxon>Unidentata</taxon>
        <taxon>Episquamata</taxon>
        <taxon>Toxicofera</taxon>
        <taxon>Anguimorpha</taxon>
        <taxon>Paleoanguimorpha</taxon>
        <taxon>Varanoidea</taxon>
        <taxon>Varanidae</taxon>
        <taxon>Varanus</taxon>
    </lineage>
</organism>
<protein>
    <submittedName>
        <fullName evidence="3">Uncharacterized protein</fullName>
    </submittedName>
</protein>
<dbReference type="KEGG" id="vko:123020288"/>
<proteinExistence type="predicted"/>
<reference evidence="3" key="2">
    <citation type="submission" date="2025-09" db="UniProtKB">
        <authorList>
            <consortium name="Ensembl"/>
        </authorList>
    </citation>
    <scope>IDENTIFICATION</scope>
</reference>
<gene>
    <name evidence="3" type="primary">LOC123020288</name>
</gene>